<dbReference type="PANTHER" id="PTHR43581">
    <property type="entry name" value="ATP/GTP PHOSPHATASE"/>
    <property type="match status" value="1"/>
</dbReference>
<dbReference type="GO" id="GO:0016887">
    <property type="term" value="F:ATP hydrolysis activity"/>
    <property type="evidence" value="ECO:0007669"/>
    <property type="project" value="InterPro"/>
</dbReference>
<proteinExistence type="predicted"/>
<dbReference type="GO" id="GO:0005524">
    <property type="term" value="F:ATP binding"/>
    <property type="evidence" value="ECO:0007669"/>
    <property type="project" value="InterPro"/>
</dbReference>
<sequence>MSALTKETAMGNMMRLERLSVTNYRKFGGKPSSDDVGQDSDEPGVPGLSVDFDESMTVLVGANGAGKTSVLDAIAVALGPFLAKFPDVNGPNITSYDAYRSRVAESGESDIQPHYPVVIGAKATIAPPTSWKTYQENGEPSAPECEWKRTLNSAEGRTTSAKARELSKLSADYQWQTQNDPYTMLPVLAYYGTDRLGLREKSQWKTHSKKFKNRYEGYNECLNPHLNFKQLDAWWRKQYDRDRRGLDVPTFHAVRDTVAECLERFTGNACVKIDYDYTDGLVVSYADSDGVYFENQRFGDLSDGYRVAVGLVADIAWRIAALNPFMGYDVVKKTSGIVLVDEVDLHLHPVWQEKILGILRELFPCVQFIVATHAPMVISSVKAKNLRVLGKVSEKQSPAPGVEGLYFAKEPDDETYGSSAGVVLQHVMGSGDRPTAIQKLYDLFGRQLDQDDYAGAKKTLAKLENTIGSGNPDLSAAQSAYFFYAGEVND</sequence>
<accession>A0A6N9Z7W9</accession>
<comment type="caution">
    <text evidence="4">The sequence shown here is derived from an EMBL/GenBank/DDBJ whole genome shotgun (WGS) entry which is preliminary data.</text>
</comment>
<dbReference type="PANTHER" id="PTHR43581:SF2">
    <property type="entry name" value="EXCINUCLEASE ATPASE SUBUNIT"/>
    <property type="match status" value="1"/>
</dbReference>
<dbReference type="Gene3D" id="3.40.50.300">
    <property type="entry name" value="P-loop containing nucleotide triphosphate hydrolases"/>
    <property type="match status" value="1"/>
</dbReference>
<evidence type="ECO:0000313" key="4">
    <source>
        <dbReference type="EMBL" id="NEG90454.1"/>
    </source>
</evidence>
<evidence type="ECO:0000256" key="1">
    <source>
        <dbReference type="SAM" id="MobiDB-lite"/>
    </source>
</evidence>
<keyword evidence="5" id="KW-1185">Reference proteome</keyword>
<dbReference type="InterPro" id="IPR027417">
    <property type="entry name" value="P-loop_NTPase"/>
</dbReference>
<evidence type="ECO:0000313" key="5">
    <source>
        <dbReference type="Proteomes" id="UP000469194"/>
    </source>
</evidence>
<dbReference type="GO" id="GO:0006302">
    <property type="term" value="P:double-strand break repair"/>
    <property type="evidence" value="ECO:0007669"/>
    <property type="project" value="InterPro"/>
</dbReference>
<dbReference type="InterPro" id="IPR038729">
    <property type="entry name" value="Rad50/SbcC_AAA"/>
</dbReference>
<gene>
    <name evidence="4" type="ORF">GFD25_10780</name>
</gene>
<feature type="domain" description="Rad50/SbcC-type AAA" evidence="3">
    <location>
        <begin position="48"/>
        <end position="231"/>
    </location>
</feature>
<feature type="domain" description="ATPase AAA-type core" evidence="2">
    <location>
        <begin position="334"/>
        <end position="378"/>
    </location>
</feature>
<dbReference type="InterPro" id="IPR051396">
    <property type="entry name" value="Bact_Antivir_Def_Nuclease"/>
</dbReference>
<feature type="region of interest" description="Disordered" evidence="1">
    <location>
        <begin position="27"/>
        <end position="49"/>
    </location>
</feature>
<dbReference type="Proteomes" id="UP000469194">
    <property type="component" value="Unassembled WGS sequence"/>
</dbReference>
<protein>
    <submittedName>
        <fullName evidence="4">AAA family ATPase</fullName>
    </submittedName>
</protein>
<dbReference type="SUPFAM" id="SSF52540">
    <property type="entry name" value="P-loop containing nucleoside triphosphate hydrolases"/>
    <property type="match status" value="1"/>
</dbReference>
<dbReference type="InterPro" id="IPR003959">
    <property type="entry name" value="ATPase_AAA_core"/>
</dbReference>
<organism evidence="4 5">
    <name type="scientific">Bifidobacterium aerophilum</name>
    <dbReference type="NCBI Taxonomy" id="1798155"/>
    <lineage>
        <taxon>Bacteria</taxon>
        <taxon>Bacillati</taxon>
        <taxon>Actinomycetota</taxon>
        <taxon>Actinomycetes</taxon>
        <taxon>Bifidobacteriales</taxon>
        <taxon>Bifidobacteriaceae</taxon>
        <taxon>Bifidobacterium</taxon>
    </lineage>
</organism>
<evidence type="ECO:0000259" key="3">
    <source>
        <dbReference type="Pfam" id="PF13476"/>
    </source>
</evidence>
<evidence type="ECO:0000259" key="2">
    <source>
        <dbReference type="Pfam" id="PF13304"/>
    </source>
</evidence>
<dbReference type="EMBL" id="WHZW01000027">
    <property type="protein sequence ID" value="NEG90454.1"/>
    <property type="molecule type" value="Genomic_DNA"/>
</dbReference>
<dbReference type="Pfam" id="PF13304">
    <property type="entry name" value="AAA_21"/>
    <property type="match status" value="1"/>
</dbReference>
<name>A0A6N9Z7W9_9BIFI</name>
<reference evidence="4 5" key="1">
    <citation type="submission" date="2019-10" db="EMBL/GenBank/DDBJ databases">
        <title>Bifidobacterium from non-human primates.</title>
        <authorList>
            <person name="Modesto M."/>
        </authorList>
    </citation>
    <scope>NUCLEOTIDE SEQUENCE [LARGE SCALE GENOMIC DNA]</scope>
    <source>
        <strain evidence="4 5">TRE17</strain>
    </source>
</reference>
<dbReference type="Pfam" id="PF13476">
    <property type="entry name" value="AAA_23"/>
    <property type="match status" value="1"/>
</dbReference>
<dbReference type="AlphaFoldDB" id="A0A6N9Z7W9"/>